<feature type="domain" description="Tyrosine-protein phosphatase" evidence="17">
    <location>
        <begin position="31"/>
        <end position="186"/>
    </location>
</feature>
<keyword evidence="10 12" id="KW-0539">Nucleus</keyword>
<keyword evidence="2 12" id="KW-0507">mRNA processing</keyword>
<dbReference type="PROSITE" id="PS50056">
    <property type="entry name" value="TYR_PHOSPHATASE_2"/>
    <property type="match status" value="1"/>
</dbReference>
<dbReference type="PIRSF" id="PIRSF036958">
    <property type="entry name" value="mRNA_capping_HCE"/>
    <property type="match status" value="1"/>
</dbReference>
<dbReference type="PANTHER" id="PTHR10367">
    <property type="entry name" value="MRNA-CAPPING ENZYME"/>
    <property type="match status" value="1"/>
</dbReference>
<dbReference type="GO" id="GO:0005525">
    <property type="term" value="F:GTP binding"/>
    <property type="evidence" value="ECO:0007669"/>
    <property type="project" value="UniProtKB-UniRule"/>
</dbReference>
<dbReference type="GO" id="GO:0140818">
    <property type="term" value="F:mRNA 5'-triphosphate monophosphatase activity"/>
    <property type="evidence" value="ECO:0007669"/>
    <property type="project" value="UniProtKB-EC"/>
</dbReference>
<keyword evidence="6 12" id="KW-0378">Hydrolase</keyword>
<comment type="catalytic activity">
    <reaction evidence="12">
        <text>a 5'-end triphospho-ribonucleoside in mRNA + H2O = a 5'-end diphospho-ribonucleoside in mRNA + phosphate + H(+)</text>
        <dbReference type="Rhea" id="RHEA:67004"/>
        <dbReference type="Rhea" id="RHEA-COMP:17164"/>
        <dbReference type="Rhea" id="RHEA-COMP:17165"/>
        <dbReference type="ChEBI" id="CHEBI:15377"/>
        <dbReference type="ChEBI" id="CHEBI:15378"/>
        <dbReference type="ChEBI" id="CHEBI:43474"/>
        <dbReference type="ChEBI" id="CHEBI:167616"/>
        <dbReference type="ChEBI" id="CHEBI:167618"/>
        <dbReference type="EC" id="3.6.1.74"/>
    </reaction>
</comment>
<dbReference type="Pfam" id="PF00782">
    <property type="entry name" value="DSPc"/>
    <property type="match status" value="1"/>
</dbReference>
<comment type="catalytic activity">
    <reaction evidence="11">
        <text>a 5'-end diphospho-ribonucleoside in mRNA + GTP + H(+) = a 5'-end (5'-triphosphoguanosine)-ribonucleoside in mRNA + diphosphate</text>
        <dbReference type="Rhea" id="RHEA:67012"/>
        <dbReference type="Rhea" id="RHEA-COMP:17165"/>
        <dbReference type="Rhea" id="RHEA-COMP:17166"/>
        <dbReference type="ChEBI" id="CHEBI:15378"/>
        <dbReference type="ChEBI" id="CHEBI:33019"/>
        <dbReference type="ChEBI" id="CHEBI:37565"/>
        <dbReference type="ChEBI" id="CHEBI:167616"/>
        <dbReference type="ChEBI" id="CHEBI:167617"/>
        <dbReference type="EC" id="2.7.7.50"/>
    </reaction>
    <physiologicalReaction direction="left-to-right" evidence="11">
        <dbReference type="Rhea" id="RHEA:67013"/>
    </physiologicalReaction>
</comment>
<gene>
    <name evidence="20" type="primary">LOC100909041</name>
</gene>
<dbReference type="SMART" id="SM00195">
    <property type="entry name" value="DSPc"/>
    <property type="match status" value="1"/>
</dbReference>
<evidence type="ECO:0000256" key="5">
    <source>
        <dbReference type="ARBA" id="ARBA00022741"/>
    </source>
</evidence>
<dbReference type="GeneID" id="100909041"/>
<dbReference type="EC" id="3.6.1.74" evidence="12"/>
<comment type="subcellular location">
    <subcellularLocation>
        <location evidence="1 12">Nucleus</location>
    </subcellularLocation>
</comment>
<keyword evidence="7" id="KW-0904">Protein phosphatase</keyword>
<dbReference type="SUPFAM" id="SSF52799">
    <property type="entry name" value="(Phosphotyrosine protein) phosphatases II"/>
    <property type="match status" value="1"/>
</dbReference>
<evidence type="ECO:0000256" key="4">
    <source>
        <dbReference type="ARBA" id="ARBA00022695"/>
    </source>
</evidence>
<dbReference type="SUPFAM" id="SSF50249">
    <property type="entry name" value="Nucleic acid-binding proteins"/>
    <property type="match status" value="1"/>
</dbReference>
<dbReference type="GO" id="GO:0006370">
    <property type="term" value="P:7-methylguanosine mRNA capping"/>
    <property type="evidence" value="ECO:0007669"/>
    <property type="project" value="UniProtKB-UniRule"/>
</dbReference>
<dbReference type="GO" id="GO:0004651">
    <property type="term" value="F:polynucleotide 5'-phosphatase activity"/>
    <property type="evidence" value="ECO:0007669"/>
    <property type="project" value="UniProtKB-UniRule"/>
</dbReference>
<dbReference type="InterPro" id="IPR029021">
    <property type="entry name" value="Prot-tyrosine_phosphatase-like"/>
</dbReference>
<keyword evidence="19" id="KW-1185">Reference proteome</keyword>
<dbReference type="CTD" id="32379"/>
<dbReference type="Gene3D" id="2.40.50.140">
    <property type="entry name" value="Nucleic acid-binding proteins"/>
    <property type="match status" value="1"/>
</dbReference>
<dbReference type="Proteomes" id="UP000694867">
    <property type="component" value="Unplaced"/>
</dbReference>
<dbReference type="RefSeq" id="XP_003748458.1">
    <property type="nucleotide sequence ID" value="XM_003748410.1"/>
</dbReference>
<evidence type="ECO:0000256" key="11">
    <source>
        <dbReference type="ARBA" id="ARBA00044624"/>
    </source>
</evidence>
<comment type="similarity">
    <text evidence="12">In the C-terminal section; belongs to the eukaryotic GTase family.</text>
</comment>
<evidence type="ECO:0000313" key="19">
    <source>
        <dbReference type="Proteomes" id="UP000694867"/>
    </source>
</evidence>
<dbReference type="GO" id="GO:0004484">
    <property type="term" value="F:mRNA guanylyltransferase activity"/>
    <property type="evidence" value="ECO:0007669"/>
    <property type="project" value="UniProtKB-UniRule"/>
</dbReference>
<dbReference type="InterPro" id="IPR013846">
    <property type="entry name" value="mRNA_cap_enzyme_C"/>
</dbReference>
<evidence type="ECO:0000259" key="17">
    <source>
        <dbReference type="PROSITE" id="PS50054"/>
    </source>
</evidence>
<keyword evidence="5 12" id="KW-0547">Nucleotide-binding</keyword>
<comment type="similarity">
    <text evidence="12">In the N-terminal section; belongs to the non-receptor class of the protein-tyrosine phosphatase family.</text>
</comment>
<comment type="function">
    <text evidence="12">Bifunctional mRNA-capping enzyme exhibiting RNA 5'-triphosphate monophosphatase activity in the N-terminal part and mRNA guanylyltransferase activity in the C-terminal part. Catalyzes the first two steps of cap formation: by removing the gamma-phosphate from the 5'-triphosphate end of nascent mRNA to yield a diphosphate end, and by transferring the GMP moiety of GTP to the 5'-diphosphate terminus of RNA via a covalent enzyme-GMP reaction intermediate.</text>
</comment>
<dbReference type="KEGG" id="goe:100909041"/>
<dbReference type="InterPro" id="IPR012340">
    <property type="entry name" value="NA-bd_OB-fold"/>
</dbReference>
<evidence type="ECO:0000313" key="20">
    <source>
        <dbReference type="RefSeq" id="XP_003748458.1"/>
    </source>
</evidence>
<dbReference type="Gene3D" id="3.90.190.10">
    <property type="entry name" value="Protein tyrosine phosphatase superfamily"/>
    <property type="match status" value="1"/>
</dbReference>
<evidence type="ECO:0000256" key="6">
    <source>
        <dbReference type="ARBA" id="ARBA00022801"/>
    </source>
</evidence>
<feature type="binding site" evidence="15">
    <location>
        <position position="278"/>
    </location>
    <ligand>
        <name>GTP</name>
        <dbReference type="ChEBI" id="CHEBI:37565"/>
    </ligand>
</feature>
<reference evidence="20" key="1">
    <citation type="submission" date="2025-08" db="UniProtKB">
        <authorList>
            <consortium name="RefSeq"/>
        </authorList>
    </citation>
    <scope>IDENTIFICATION</scope>
</reference>
<dbReference type="InterPro" id="IPR051029">
    <property type="entry name" value="mRNA_Capping_Enz/RNA_Phosphat"/>
</dbReference>
<organism evidence="19 20">
    <name type="scientific">Galendromus occidentalis</name>
    <name type="common">western predatory mite</name>
    <dbReference type="NCBI Taxonomy" id="34638"/>
    <lineage>
        <taxon>Eukaryota</taxon>
        <taxon>Metazoa</taxon>
        <taxon>Ecdysozoa</taxon>
        <taxon>Arthropoda</taxon>
        <taxon>Chelicerata</taxon>
        <taxon>Arachnida</taxon>
        <taxon>Acari</taxon>
        <taxon>Parasitiformes</taxon>
        <taxon>Mesostigmata</taxon>
        <taxon>Gamasina</taxon>
        <taxon>Phytoseioidea</taxon>
        <taxon>Phytoseiidae</taxon>
        <taxon>Typhlodrominae</taxon>
        <taxon>Galendromus</taxon>
    </lineage>
</organism>
<keyword evidence="3 12" id="KW-0808">Transferase</keyword>
<feature type="region of interest" description="Disordered" evidence="16">
    <location>
        <begin position="182"/>
        <end position="201"/>
    </location>
</feature>
<feature type="domain" description="Tyrosine specific protein phosphatases" evidence="18">
    <location>
        <begin position="107"/>
        <end position="174"/>
    </location>
</feature>
<feature type="active site" description="Phosphocysteine intermediate" evidence="13">
    <location>
        <position position="129"/>
    </location>
</feature>
<evidence type="ECO:0000256" key="2">
    <source>
        <dbReference type="ARBA" id="ARBA00022664"/>
    </source>
</evidence>
<dbReference type="SUPFAM" id="SSF56091">
    <property type="entry name" value="DNA ligase/mRNA capping enzyme, catalytic domain"/>
    <property type="match status" value="1"/>
</dbReference>
<dbReference type="InterPro" id="IPR001339">
    <property type="entry name" value="mRNA_cap_enzyme_adenylation"/>
</dbReference>
<feature type="binding site" evidence="15">
    <location>
        <begin position="510"/>
        <end position="515"/>
    </location>
    <ligand>
        <name>GTP</name>
        <dbReference type="ChEBI" id="CHEBI:37565"/>
    </ligand>
</feature>
<feature type="binding site" evidence="15">
    <location>
        <begin position="322"/>
        <end position="324"/>
    </location>
    <ligand>
        <name>GTP</name>
        <dbReference type="ChEBI" id="CHEBI:37565"/>
    </ligand>
</feature>
<sequence>MSRDPLALPDRWLHCPKIGSIVEDIFVPFKTPLDERFGVNIPSDGLRWEPKDVFSFSKLRKLEIGAVVDLTNSARYYKPDSFARNNIHVEKIACRGHDESPDEEATARFIDFCSKFRASNPHRRIGVHCTHGFNRTGFLICAYLVEHENWDVRAAVAVFAKARKPGIYKQDYMDDLIKRYGDPDEEEEPIEAPPRPLWEAGNDGAVTSASKAFMEGIPGVSFLDDDSKTSQVQDLTAKLCGYKRQGFPGSQPVSLSRSNMCKLAEAEYRVSWKADGTRYLMLIDGPDDIYFLDRDNAVFKVNGLRFPQRKDIESHLYKTVLDGEMVLDLDGDRKVPRYLIYDIVHIGKDAVGQMPFDIRMNCIFKEIIEPRREAALRGVINMAEEPFALRKKEFYEIEMTEKILAEKFQSQVSHEIDGVIFQPVKLPYISGRCAEILKWKPPHLNSIDFKLKIEKQGCSEGMLPKTIGALYVANHGGPLSYLEKVTPEARALDGKIVECKFKGKGWVIMRERTDKSFPNGYKTAVGVWDSIKYPINQADLLQFIRMRARGSKRKADGDFRAPPPVKQKP</sequence>
<dbReference type="Pfam" id="PF01331">
    <property type="entry name" value="mRNA_cap_enzyme"/>
    <property type="match status" value="1"/>
</dbReference>
<feature type="active site" description="N6-GMP-lysine intermediate" evidence="14">
    <location>
        <position position="273"/>
    </location>
</feature>
<dbReference type="Pfam" id="PF03919">
    <property type="entry name" value="mRNA_cap_C"/>
    <property type="match status" value="1"/>
</dbReference>
<evidence type="ECO:0000256" key="8">
    <source>
        <dbReference type="ARBA" id="ARBA00023042"/>
    </source>
</evidence>
<dbReference type="PROSITE" id="PS50054">
    <property type="entry name" value="TYR_PHOSPHATASE_DUAL"/>
    <property type="match status" value="1"/>
</dbReference>
<keyword evidence="8 12" id="KW-0506">mRNA capping</keyword>
<evidence type="ECO:0000259" key="18">
    <source>
        <dbReference type="PROSITE" id="PS50056"/>
    </source>
</evidence>
<dbReference type="GO" id="GO:0005634">
    <property type="term" value="C:nucleus"/>
    <property type="evidence" value="ECO:0007669"/>
    <property type="project" value="UniProtKB-SubCell"/>
</dbReference>
<dbReference type="InterPro" id="IPR000340">
    <property type="entry name" value="Dual-sp_phosphatase_cat-dom"/>
</dbReference>
<protein>
    <recommendedName>
        <fullName evidence="12">mRNA-capping enzyme</fullName>
    </recommendedName>
    <domain>
        <recommendedName>
            <fullName evidence="12">mRNA 5'-triphosphate monophosphatase</fullName>
            <ecNumber evidence="12">3.6.1.74</ecNumber>
        </recommendedName>
        <alternativeName>
            <fullName evidence="12">mRNA 5'-phosphatase</fullName>
        </alternativeName>
    </domain>
    <domain>
        <recommendedName>
            <fullName evidence="12">mRNA guanylyltransferase</fullName>
            <ecNumber evidence="12">2.7.7.50</ecNumber>
        </recommendedName>
        <alternativeName>
            <fullName evidence="12">GTP--RNA guanylyltransferase</fullName>
            <shortName evidence="12">GTase</shortName>
        </alternativeName>
    </domain>
</protein>
<dbReference type="FunFam" id="2.40.50.140:FF:000291">
    <property type="entry name" value="mRNA-capping enzyme"/>
    <property type="match status" value="1"/>
</dbReference>
<evidence type="ECO:0000256" key="12">
    <source>
        <dbReference type="PIRNR" id="PIRNR036958"/>
    </source>
</evidence>
<evidence type="ECO:0000256" key="14">
    <source>
        <dbReference type="PIRSR" id="PIRSR036958-2"/>
    </source>
</evidence>
<evidence type="ECO:0000256" key="9">
    <source>
        <dbReference type="ARBA" id="ARBA00023134"/>
    </source>
</evidence>
<evidence type="ECO:0000256" key="16">
    <source>
        <dbReference type="SAM" id="MobiDB-lite"/>
    </source>
</evidence>
<evidence type="ECO:0000256" key="10">
    <source>
        <dbReference type="ARBA" id="ARBA00023242"/>
    </source>
</evidence>
<keyword evidence="4 12" id="KW-0548">Nucleotidyltransferase</keyword>
<dbReference type="InterPro" id="IPR000387">
    <property type="entry name" value="Tyr_Pase_dom"/>
</dbReference>
<evidence type="ECO:0000256" key="1">
    <source>
        <dbReference type="ARBA" id="ARBA00004123"/>
    </source>
</evidence>
<dbReference type="InterPro" id="IPR017074">
    <property type="entry name" value="mRNA_cap_enz_bifunc"/>
</dbReference>
<evidence type="ECO:0000256" key="15">
    <source>
        <dbReference type="PIRSR" id="PIRSR036958-3"/>
    </source>
</evidence>
<dbReference type="PROSITE" id="PS00383">
    <property type="entry name" value="TYR_PHOSPHATASE_1"/>
    <property type="match status" value="1"/>
</dbReference>
<dbReference type="GO" id="GO:0005524">
    <property type="term" value="F:ATP binding"/>
    <property type="evidence" value="ECO:0007669"/>
    <property type="project" value="InterPro"/>
</dbReference>
<feature type="binding site" evidence="15">
    <location>
        <begin position="438"/>
        <end position="440"/>
    </location>
    <ligand>
        <name>GTP</name>
        <dbReference type="ChEBI" id="CHEBI:37565"/>
    </ligand>
</feature>
<dbReference type="CDD" id="cd07895">
    <property type="entry name" value="Adenylation_mRNA_capping"/>
    <property type="match status" value="1"/>
</dbReference>
<accession>A0AAJ6QYZ6</accession>
<keyword evidence="9 12" id="KW-0342">GTP-binding</keyword>
<dbReference type="AlphaFoldDB" id="A0AAJ6QYZ6"/>
<evidence type="ECO:0000256" key="13">
    <source>
        <dbReference type="PIRSR" id="PIRSR036958-1"/>
    </source>
</evidence>
<dbReference type="EC" id="2.7.7.50" evidence="12"/>
<proteinExistence type="inferred from homology"/>
<dbReference type="InterPro" id="IPR016130">
    <property type="entry name" value="Tyr_Pase_AS"/>
</dbReference>
<dbReference type="GO" id="GO:0004721">
    <property type="term" value="F:phosphoprotein phosphatase activity"/>
    <property type="evidence" value="ECO:0007669"/>
    <property type="project" value="UniProtKB-UniRule"/>
</dbReference>
<dbReference type="FunFam" id="3.30.470.30:FF:000040">
    <property type="entry name" value="mRNA-capping enzyme"/>
    <property type="match status" value="1"/>
</dbReference>
<name>A0AAJ6QYZ6_9ACAR</name>
<evidence type="ECO:0000256" key="7">
    <source>
        <dbReference type="ARBA" id="ARBA00022912"/>
    </source>
</evidence>
<evidence type="ECO:0000256" key="3">
    <source>
        <dbReference type="ARBA" id="ARBA00022679"/>
    </source>
</evidence>
<dbReference type="PANTHER" id="PTHR10367:SF17">
    <property type="entry name" value="MRNA-CAPPING ENZYME"/>
    <property type="match status" value="1"/>
</dbReference>
<dbReference type="Gene3D" id="3.30.470.30">
    <property type="entry name" value="DNA ligase/mRNA capping enzyme"/>
    <property type="match status" value="1"/>
</dbReference>
<dbReference type="InterPro" id="IPR020422">
    <property type="entry name" value="TYR_PHOSPHATASE_DUAL_dom"/>
</dbReference>
<feature type="binding site" evidence="15">
    <location>
        <position position="294"/>
    </location>
    <ligand>
        <name>GTP</name>
        <dbReference type="ChEBI" id="CHEBI:37565"/>
    </ligand>
</feature>